<evidence type="ECO:0000256" key="10">
    <source>
        <dbReference type="ARBA" id="ARBA00023201"/>
    </source>
</evidence>
<keyword evidence="5 12" id="KW-0812">Transmembrane</keyword>
<evidence type="ECO:0000313" key="15">
    <source>
        <dbReference type="Proteomes" id="UP001153737"/>
    </source>
</evidence>
<organism evidence="14 15">
    <name type="scientific">Phaedon cochleariae</name>
    <name type="common">Mustard beetle</name>
    <dbReference type="NCBI Taxonomy" id="80249"/>
    <lineage>
        <taxon>Eukaryota</taxon>
        <taxon>Metazoa</taxon>
        <taxon>Ecdysozoa</taxon>
        <taxon>Arthropoda</taxon>
        <taxon>Hexapoda</taxon>
        <taxon>Insecta</taxon>
        <taxon>Pterygota</taxon>
        <taxon>Neoptera</taxon>
        <taxon>Endopterygota</taxon>
        <taxon>Coleoptera</taxon>
        <taxon>Polyphaga</taxon>
        <taxon>Cucujiformia</taxon>
        <taxon>Chrysomeloidea</taxon>
        <taxon>Chrysomelidae</taxon>
        <taxon>Chrysomelinae</taxon>
        <taxon>Chrysomelini</taxon>
        <taxon>Phaedon</taxon>
    </lineage>
</organism>
<evidence type="ECO:0000256" key="1">
    <source>
        <dbReference type="ARBA" id="ARBA00004141"/>
    </source>
</evidence>
<evidence type="ECO:0000256" key="4">
    <source>
        <dbReference type="ARBA" id="ARBA00022461"/>
    </source>
</evidence>
<keyword evidence="15" id="KW-1185">Reference proteome</keyword>
<feature type="transmembrane region" description="Helical" evidence="13">
    <location>
        <begin position="480"/>
        <end position="506"/>
    </location>
</feature>
<keyword evidence="7" id="KW-0915">Sodium</keyword>
<keyword evidence="3 12" id="KW-0813">Transport</keyword>
<keyword evidence="10 12" id="KW-0739">Sodium transport</keyword>
<dbReference type="Pfam" id="PF00858">
    <property type="entry name" value="ASC"/>
    <property type="match status" value="1"/>
</dbReference>
<dbReference type="Gene3D" id="2.60.470.10">
    <property type="entry name" value="Acid-sensing ion channels like domains"/>
    <property type="match status" value="1"/>
</dbReference>
<keyword evidence="4 12" id="KW-0894">Sodium channel</keyword>
<proteinExistence type="inferred from homology"/>
<feature type="transmembrane region" description="Helical" evidence="13">
    <location>
        <begin position="44"/>
        <end position="65"/>
    </location>
</feature>
<evidence type="ECO:0000256" key="13">
    <source>
        <dbReference type="SAM" id="Phobius"/>
    </source>
</evidence>
<dbReference type="PANTHER" id="PTHR11690:SF288">
    <property type="entry name" value="AMILORIDE-SENSITIVE NA+ CHANNEL-RELATED"/>
    <property type="match status" value="1"/>
</dbReference>
<gene>
    <name evidence="14" type="ORF">PHAECO_LOCUS170</name>
</gene>
<evidence type="ECO:0000313" key="14">
    <source>
        <dbReference type="EMBL" id="CAG9812681.1"/>
    </source>
</evidence>
<accession>A0A9N9SAN3</accession>
<dbReference type="EMBL" id="OU896707">
    <property type="protein sequence ID" value="CAG9812681.1"/>
    <property type="molecule type" value="Genomic_DNA"/>
</dbReference>
<dbReference type="GO" id="GO:0005886">
    <property type="term" value="C:plasma membrane"/>
    <property type="evidence" value="ECO:0007669"/>
    <property type="project" value="TreeGrafter"/>
</dbReference>
<reference evidence="14" key="1">
    <citation type="submission" date="2022-01" db="EMBL/GenBank/DDBJ databases">
        <authorList>
            <person name="King R."/>
        </authorList>
    </citation>
    <scope>NUCLEOTIDE SEQUENCE</scope>
</reference>
<dbReference type="Gene3D" id="1.10.287.770">
    <property type="entry name" value="YojJ-like"/>
    <property type="match status" value="1"/>
</dbReference>
<reference evidence="14" key="2">
    <citation type="submission" date="2022-10" db="EMBL/GenBank/DDBJ databases">
        <authorList>
            <consortium name="ENA_rothamsted_submissions"/>
            <consortium name="culmorum"/>
            <person name="King R."/>
        </authorList>
    </citation>
    <scope>NUCLEOTIDE SEQUENCE</scope>
</reference>
<keyword evidence="9 13" id="KW-0472">Membrane</keyword>
<dbReference type="AlphaFoldDB" id="A0A9N9SAN3"/>
<evidence type="ECO:0000256" key="3">
    <source>
        <dbReference type="ARBA" id="ARBA00022448"/>
    </source>
</evidence>
<dbReference type="PRINTS" id="PR01078">
    <property type="entry name" value="AMINACHANNEL"/>
</dbReference>
<keyword evidence="6 13" id="KW-1133">Transmembrane helix</keyword>
<protein>
    <submittedName>
        <fullName evidence="14">Uncharacterized protein</fullName>
    </submittedName>
</protein>
<dbReference type="Proteomes" id="UP001153737">
    <property type="component" value="Chromosome 1"/>
</dbReference>
<evidence type="ECO:0000256" key="7">
    <source>
        <dbReference type="ARBA" id="ARBA00023053"/>
    </source>
</evidence>
<dbReference type="PANTHER" id="PTHR11690">
    <property type="entry name" value="AMILORIDE-SENSITIVE SODIUM CHANNEL-RELATED"/>
    <property type="match status" value="1"/>
</dbReference>
<dbReference type="InterPro" id="IPR001873">
    <property type="entry name" value="ENaC"/>
</dbReference>
<sequence length="526" mass="60688">MKNDKTEKRSFIKSVRNYFREYCTCTSIHGFKYFGEKRTYFERFWWFIVFGCTLAVCIFTITIVYQRWLQSPIIVSFATRDTPIYSIPFPAVTICSESKSIQSKYSHMGVARKLFLNENLTEEEQYLEDYVESVCDTKLWTGSTKPYLPDFIETMENISESLHIISCSFMNEQSCSALFKPIITDEGFCYTFNMLDRSEIYNEKVVHHSYYHAMGNLTYENWTVENGFASDAGINPYPRRALMAGVNHGLTVHLKTIRANIDHICKLSLQGYRVSVHLPSRVPSLRQEYFRVPLDQAVLAVVNPSMITTSETVRYYSPARRECYFSTERSLKYFKTYTNKNCLLECLTNYTLKHCGCVAHYMPRDNETEICGPGNTPCMSAAEEDYQLYDLRKKIGVGGNETTRIEHLDDCDCMPMCSDLSYNVDISQSDWKFWEVEARLLGSDTNLSSDGLHVSKLTIFFKSSHFITTQRHEFYGPTDFLANFGGLLGLFTGVSVLSVMEAIYFLTVRICCNTRLYGYWAGPQQL</sequence>
<evidence type="ECO:0000256" key="11">
    <source>
        <dbReference type="ARBA" id="ARBA00023303"/>
    </source>
</evidence>
<evidence type="ECO:0000256" key="8">
    <source>
        <dbReference type="ARBA" id="ARBA00023065"/>
    </source>
</evidence>
<evidence type="ECO:0000256" key="5">
    <source>
        <dbReference type="ARBA" id="ARBA00022692"/>
    </source>
</evidence>
<dbReference type="OrthoDB" id="6021021at2759"/>
<comment type="subcellular location">
    <subcellularLocation>
        <location evidence="1">Membrane</location>
        <topology evidence="1">Multi-pass membrane protein</topology>
    </subcellularLocation>
</comment>
<comment type="similarity">
    <text evidence="2 12">Belongs to the amiloride-sensitive sodium channel (TC 1.A.6) family.</text>
</comment>
<evidence type="ECO:0000256" key="9">
    <source>
        <dbReference type="ARBA" id="ARBA00023136"/>
    </source>
</evidence>
<evidence type="ECO:0000256" key="6">
    <source>
        <dbReference type="ARBA" id="ARBA00022989"/>
    </source>
</evidence>
<name>A0A9N9SAN3_PHACE</name>
<evidence type="ECO:0000256" key="2">
    <source>
        <dbReference type="ARBA" id="ARBA00007193"/>
    </source>
</evidence>
<evidence type="ECO:0000256" key="12">
    <source>
        <dbReference type="RuleBase" id="RU000679"/>
    </source>
</evidence>
<keyword evidence="11 12" id="KW-0407">Ion channel</keyword>
<dbReference type="GO" id="GO:0015280">
    <property type="term" value="F:ligand-gated sodium channel activity"/>
    <property type="evidence" value="ECO:0007669"/>
    <property type="project" value="TreeGrafter"/>
</dbReference>
<keyword evidence="8 12" id="KW-0406">Ion transport</keyword>